<proteinExistence type="predicted"/>
<dbReference type="AlphaFoldDB" id="A0A5B7B4I8"/>
<feature type="compositionally biased region" description="Pro residues" evidence="1">
    <location>
        <begin position="68"/>
        <end position="79"/>
    </location>
</feature>
<gene>
    <name evidence="2" type="ORF">Din_033258</name>
</gene>
<evidence type="ECO:0000313" key="2">
    <source>
        <dbReference type="EMBL" id="MPA63817.1"/>
    </source>
</evidence>
<evidence type="ECO:0000256" key="1">
    <source>
        <dbReference type="SAM" id="MobiDB-lite"/>
    </source>
</evidence>
<reference evidence="2" key="1">
    <citation type="submission" date="2019-08" db="EMBL/GenBank/DDBJ databases">
        <title>Reference gene set and small RNA set construction with multiple tissues from Davidia involucrata Baill.</title>
        <authorList>
            <person name="Yang H."/>
            <person name="Zhou C."/>
            <person name="Li G."/>
            <person name="Wang J."/>
            <person name="Gao P."/>
            <person name="Wang M."/>
            <person name="Wang R."/>
            <person name="Zhao Y."/>
        </authorList>
    </citation>
    <scope>NUCLEOTIDE SEQUENCE</scope>
    <source>
        <tissue evidence="2">Mixed with DoveR01_LX</tissue>
    </source>
</reference>
<dbReference type="PANTHER" id="PTHR37614:SF2">
    <property type="entry name" value="OS02G0121400 PROTEIN"/>
    <property type="match status" value="1"/>
</dbReference>
<accession>A0A5B7B4I8</accession>
<dbReference type="PANTHER" id="PTHR37614">
    <property type="entry name" value="OS02G0121400 PROTEIN"/>
    <property type="match status" value="1"/>
</dbReference>
<feature type="region of interest" description="Disordered" evidence="1">
    <location>
        <begin position="58"/>
        <end position="124"/>
    </location>
</feature>
<protein>
    <submittedName>
        <fullName evidence="2">Uncharacterized protein</fullName>
    </submittedName>
</protein>
<feature type="compositionally biased region" description="Basic residues" evidence="1">
    <location>
        <begin position="114"/>
        <end position="123"/>
    </location>
</feature>
<sequence length="318" mass="35818">MKRSTSISSHNHNHNHYSLCALFGDNDRKVADILLNLPNLISESESRCRIPFPWGRKRRRSGLASTPSSPPSLPDPPSSPSLQRNCQGENLKVEASSPVTPLCFSPSESDEKSKHSHKKSSKKTTREEWLKIIDELTGERELLRRELGTLQSCYNKAEALNLVLKAKKQERSFCLTKEKKTHLEITQSLNLRNELGQPPIKSLMLESQESSQLSFMVLKQPFIVDQMACGSQISVKIQHPYDQMPPFLSSSSGLDTVGILDLNVTVNKSVGMDSLQPLDLHRALTDNKAKAAEARRRRMIRMKQMKNSFGAMKAPRCR</sequence>
<organism evidence="2">
    <name type="scientific">Davidia involucrata</name>
    <name type="common">Dove tree</name>
    <dbReference type="NCBI Taxonomy" id="16924"/>
    <lineage>
        <taxon>Eukaryota</taxon>
        <taxon>Viridiplantae</taxon>
        <taxon>Streptophyta</taxon>
        <taxon>Embryophyta</taxon>
        <taxon>Tracheophyta</taxon>
        <taxon>Spermatophyta</taxon>
        <taxon>Magnoliopsida</taxon>
        <taxon>eudicotyledons</taxon>
        <taxon>Gunneridae</taxon>
        <taxon>Pentapetalae</taxon>
        <taxon>asterids</taxon>
        <taxon>Cornales</taxon>
        <taxon>Nyssaceae</taxon>
        <taxon>Davidia</taxon>
    </lineage>
</organism>
<dbReference type="EMBL" id="GHES01033258">
    <property type="protein sequence ID" value="MPA63817.1"/>
    <property type="molecule type" value="Transcribed_RNA"/>
</dbReference>
<name>A0A5B7B4I8_DAVIN</name>